<feature type="chain" id="PRO_5006064834" description="PepSY domain-containing protein" evidence="2">
    <location>
        <begin position="24"/>
        <end position="99"/>
    </location>
</feature>
<keyword evidence="4" id="KW-1185">Reference proteome</keyword>
<evidence type="ECO:0000256" key="2">
    <source>
        <dbReference type="SAM" id="SignalP"/>
    </source>
</evidence>
<dbReference type="GeneID" id="83879855"/>
<proteinExistence type="predicted"/>
<feature type="signal peptide" evidence="2">
    <location>
        <begin position="1"/>
        <end position="23"/>
    </location>
</feature>
<dbReference type="RefSeq" id="WP_058309974.1">
    <property type="nucleotide sequence ID" value="NZ_CYTW01000001.1"/>
</dbReference>
<dbReference type="STRING" id="1715693.PH7735_00779"/>
<name>A0A0P1I387_9RHOB</name>
<keyword evidence="2" id="KW-0732">Signal</keyword>
<evidence type="ECO:0000313" key="4">
    <source>
        <dbReference type="Proteomes" id="UP000051870"/>
    </source>
</evidence>
<accession>A0A0P1I387</accession>
<sequence length="99" mass="10602">MVRSLIQILVVITFVGTASPALAQGSAKDRIFGEMQAAGYSEIKVDRTLFGRTRIIGRTSNRARVVILNPKTGKIFEDNTGPIGPPPTENTPDGTGLAY</sequence>
<evidence type="ECO:0008006" key="5">
    <source>
        <dbReference type="Google" id="ProtNLM"/>
    </source>
</evidence>
<gene>
    <name evidence="3" type="ORF">PH7735_00779</name>
</gene>
<organism evidence="3 4">
    <name type="scientific">Shimia thalassica</name>
    <dbReference type="NCBI Taxonomy" id="1715693"/>
    <lineage>
        <taxon>Bacteria</taxon>
        <taxon>Pseudomonadati</taxon>
        <taxon>Pseudomonadota</taxon>
        <taxon>Alphaproteobacteria</taxon>
        <taxon>Rhodobacterales</taxon>
        <taxon>Roseobacteraceae</taxon>
    </lineage>
</organism>
<dbReference type="EMBL" id="CYTW01000001">
    <property type="protein sequence ID" value="CUJ87529.1"/>
    <property type="molecule type" value="Genomic_DNA"/>
</dbReference>
<protein>
    <recommendedName>
        <fullName evidence="5">PepSY domain-containing protein</fullName>
    </recommendedName>
</protein>
<reference evidence="4" key="1">
    <citation type="submission" date="2015-09" db="EMBL/GenBank/DDBJ databases">
        <authorList>
            <person name="Rodrigo-Torres Lidia"/>
            <person name="Arahal R.David."/>
        </authorList>
    </citation>
    <scope>NUCLEOTIDE SEQUENCE [LARGE SCALE GENOMIC DNA]</scope>
    <source>
        <strain evidence="4">CECT 7735</strain>
    </source>
</reference>
<evidence type="ECO:0000313" key="3">
    <source>
        <dbReference type="EMBL" id="CUJ87529.1"/>
    </source>
</evidence>
<feature type="region of interest" description="Disordered" evidence="1">
    <location>
        <begin position="76"/>
        <end position="99"/>
    </location>
</feature>
<dbReference type="AlphaFoldDB" id="A0A0P1I387"/>
<evidence type="ECO:0000256" key="1">
    <source>
        <dbReference type="SAM" id="MobiDB-lite"/>
    </source>
</evidence>
<dbReference type="Proteomes" id="UP000051870">
    <property type="component" value="Unassembled WGS sequence"/>
</dbReference>